<evidence type="ECO:0000313" key="3">
    <source>
        <dbReference type="Proteomes" id="UP000186351"/>
    </source>
</evidence>
<name>A0A1B1SAN6_9BACT</name>
<dbReference type="KEGG" id="pary:A4V02_09085"/>
<dbReference type="InterPro" id="IPR017853">
    <property type="entry name" value="GH"/>
</dbReference>
<dbReference type="STRING" id="1796646.A4V02_09085"/>
<dbReference type="InterPro" id="IPR013785">
    <property type="entry name" value="Aldolase_TIM"/>
</dbReference>
<dbReference type="SUPFAM" id="SSF51445">
    <property type="entry name" value="(Trans)glycosidases"/>
    <property type="match status" value="1"/>
</dbReference>
<dbReference type="Pfam" id="PF02065">
    <property type="entry name" value="Melibiase"/>
    <property type="match status" value="1"/>
</dbReference>
<evidence type="ECO:0000256" key="1">
    <source>
        <dbReference type="SAM" id="SignalP"/>
    </source>
</evidence>
<dbReference type="RefSeq" id="WP_068961164.1">
    <property type="nucleotide sequence ID" value="NZ_CAJTAP010000003.1"/>
</dbReference>
<proteinExistence type="predicted"/>
<accession>A0A1B1SAN6</accession>
<feature type="signal peptide" evidence="1">
    <location>
        <begin position="1"/>
        <end position="20"/>
    </location>
</feature>
<feature type="chain" id="PRO_5008529445" evidence="1">
    <location>
        <begin position="21"/>
        <end position="688"/>
    </location>
</feature>
<dbReference type="Gene3D" id="3.20.20.70">
    <property type="entry name" value="Aldolase class I"/>
    <property type="match status" value="1"/>
</dbReference>
<dbReference type="EMBL" id="CP015402">
    <property type="protein sequence ID" value="ANU63865.1"/>
    <property type="molecule type" value="Genomic_DNA"/>
</dbReference>
<keyword evidence="3" id="KW-1185">Reference proteome</keyword>
<accession>A0A1Z2XHY0</accession>
<sequence length="688" mass="77107">MSRFIYPLLLLSLSTSVSKASECYATLDGDTLRIGNSVVERVLVWNDGALATARIAVKGAAPLVADASSPDFIVNRSVPADARLDTITVAPDGVTPEQFLATVSYKAGPLDVRRVYRIVPGVPAIACDTYLRGILGDNIPTGNDNAADRTNIESKEAMKVTTVTSVLDRIRFNGAHWHGRAVEFRDVTDWNNNLVSEQDFISYRRTPHRGNILIVSDGTGSRGGVVMLKEAPSSSSQLSYTNADFFSDFGDFTVTGTGLNAADVVPDKWTQAYSTVMIPYCGSELDALTALRSYQKTRRIMIPGRDEMVMMNTWGDRSQDSKVNEAFCLAELERASRLGITHFQIDDGWQSGKSPNSAVAKGSFKDIWRNADYWKPDTMKYPRGLRPVVDRAHELGIEIGLWFNPSVQDDFADWEKDAATLVGLYRDYGIRMFKIDGLAINSKLGEERLRRLFDKVMLESGNEVVFNLDATAGRRAGYHMLNRYGNIFLENRYTDWGNYYPYHTLRNLWMLSKYVPAEILQIEFLNKWRNPDKYPTGDPFAPVNYSFDYLFAVTMAGQPLAWMEAANLLEEAFATGSLIKEYRSMQHAFHQGTILPVGEEPSGRSFTGFQSVISPYEGFLLLYRESTPESTRIIDTWLPEGTDVQLIPVLGDTGQTQMSVAENGRIRVSLRNPDSFAMYRYKIIGRKK</sequence>
<dbReference type="GeneID" id="65537020"/>
<dbReference type="AlphaFoldDB" id="A0A1B1SAN6"/>
<keyword evidence="1" id="KW-0732">Signal</keyword>
<organism evidence="2 3">
    <name type="scientific">Muribaculum intestinale</name>
    <dbReference type="NCBI Taxonomy" id="1796646"/>
    <lineage>
        <taxon>Bacteria</taxon>
        <taxon>Pseudomonadati</taxon>
        <taxon>Bacteroidota</taxon>
        <taxon>Bacteroidia</taxon>
        <taxon>Bacteroidales</taxon>
        <taxon>Muribaculaceae</taxon>
        <taxon>Muribaculum</taxon>
    </lineage>
</organism>
<evidence type="ECO:0000313" key="2">
    <source>
        <dbReference type="EMBL" id="ANU63865.1"/>
    </source>
</evidence>
<reference evidence="3" key="1">
    <citation type="submission" date="2016-04" db="EMBL/GenBank/DDBJ databases">
        <title>Complete Genome Sequences of Twelve Strains of a Stable Defined Moderately Diverse Mouse Microbiota 2 (sDMDMm2).</title>
        <authorList>
            <person name="Uchimura Y."/>
            <person name="Wyss M."/>
            <person name="Brugiroux S."/>
            <person name="Limenitakis J.P."/>
            <person name="Stecher B."/>
            <person name="McCoy K.D."/>
            <person name="Macpherson A.J."/>
        </authorList>
    </citation>
    <scope>NUCLEOTIDE SEQUENCE [LARGE SCALE GENOMIC DNA]</scope>
    <source>
        <strain evidence="3">YL27</strain>
    </source>
</reference>
<protein>
    <submittedName>
        <fullName evidence="2">Alpha-galactosidase</fullName>
    </submittedName>
</protein>
<gene>
    <name evidence="2" type="ORF">A4V02_09085</name>
</gene>
<dbReference type="OrthoDB" id="9779211at2"/>
<dbReference type="Proteomes" id="UP000186351">
    <property type="component" value="Chromosome"/>
</dbReference>